<dbReference type="AlphaFoldDB" id="A0A7Z6XX10"/>
<dbReference type="Proteomes" id="UP000282289">
    <property type="component" value="Unassembled WGS sequence"/>
</dbReference>
<reference evidence="1 2" key="1">
    <citation type="submission" date="2018-08" db="EMBL/GenBank/DDBJ databases">
        <title>Recombination of ecologically and evolutionarily significant loci maintains genetic cohesion in the Pseudomonas syringae species complex.</title>
        <authorList>
            <person name="Dillon M."/>
            <person name="Thakur S."/>
            <person name="Almeida R.N.D."/>
            <person name="Weir B.S."/>
            <person name="Guttman D.S."/>
        </authorList>
    </citation>
    <scope>NUCLEOTIDE SEQUENCE [LARGE SCALE GENOMIC DNA]</scope>
    <source>
        <strain evidence="1 2">ICMP 19589</strain>
    </source>
</reference>
<evidence type="ECO:0000313" key="1">
    <source>
        <dbReference type="EMBL" id="RMP78699.1"/>
    </source>
</evidence>
<gene>
    <name evidence="1" type="ORF">ALQ15_05445</name>
</gene>
<dbReference type="EMBL" id="RBQT01000096">
    <property type="protein sequence ID" value="RMP78699.1"/>
    <property type="molecule type" value="Genomic_DNA"/>
</dbReference>
<protein>
    <submittedName>
        <fullName evidence="1">Uncharacterized protein</fullName>
    </submittedName>
</protein>
<evidence type="ECO:0000313" key="2">
    <source>
        <dbReference type="Proteomes" id="UP000282289"/>
    </source>
</evidence>
<organism evidence="1 2">
    <name type="scientific">Pseudomonas syringae pv. actinidiae</name>
    <dbReference type="NCBI Taxonomy" id="103796"/>
    <lineage>
        <taxon>Bacteria</taxon>
        <taxon>Pseudomonadati</taxon>
        <taxon>Pseudomonadota</taxon>
        <taxon>Gammaproteobacteria</taxon>
        <taxon>Pseudomonadales</taxon>
        <taxon>Pseudomonadaceae</taxon>
        <taxon>Pseudomonas</taxon>
        <taxon>Pseudomonas syringae</taxon>
    </lineage>
</organism>
<sequence length="78" mass="8144">MRSGGLCSTQVTFAPLRRLTLRDQSKQSPRSCFRPDFVGFLRPVTDPGAAATGHPWPGAACSASCLASPGSASGLSRH</sequence>
<comment type="caution">
    <text evidence="1">The sequence shown here is derived from an EMBL/GenBank/DDBJ whole genome shotgun (WGS) entry which is preliminary data.</text>
</comment>
<name>A0A7Z6XX10_PSESF</name>
<proteinExistence type="predicted"/>
<accession>A0A7Z6XX10</accession>